<evidence type="ECO:0000313" key="3">
    <source>
        <dbReference type="EMBL" id="QJA02057.1"/>
    </source>
</evidence>
<keyword evidence="1" id="KW-1133">Transmembrane helix</keyword>
<proteinExistence type="predicted"/>
<feature type="transmembrane region" description="Helical" evidence="1">
    <location>
        <begin position="747"/>
        <end position="765"/>
    </location>
</feature>
<protein>
    <recommendedName>
        <fullName evidence="2">SpaA-like prealbumin fold domain-containing protein</fullName>
    </recommendedName>
</protein>
<accession>A0AAP9MDC3</accession>
<name>A0AAP9MDC3_CLOIN</name>
<evidence type="ECO:0000259" key="2">
    <source>
        <dbReference type="Pfam" id="PF17802"/>
    </source>
</evidence>
<keyword evidence="1" id="KW-0812">Transmembrane</keyword>
<dbReference type="Proteomes" id="UP000503330">
    <property type="component" value="Chromosome"/>
</dbReference>
<dbReference type="EMBL" id="CP048838">
    <property type="protein sequence ID" value="QJA02057.1"/>
    <property type="molecule type" value="Genomic_DNA"/>
</dbReference>
<reference evidence="3 4" key="1">
    <citation type="submission" date="2020-02" db="EMBL/GenBank/DDBJ databases">
        <authorList>
            <person name="Kociolek L.K."/>
            <person name="Ozer E.A."/>
        </authorList>
    </citation>
    <scope>NUCLEOTIDE SEQUENCE [LARGE SCALE GENOMIC DNA]</scope>
    <source>
        <strain evidence="3 4">ATCC 14501</strain>
    </source>
</reference>
<evidence type="ECO:0000256" key="1">
    <source>
        <dbReference type="SAM" id="Phobius"/>
    </source>
</evidence>
<dbReference type="InterPro" id="IPR013783">
    <property type="entry name" value="Ig-like_fold"/>
</dbReference>
<sequence length="775" mass="87385">MKKIKMIMIILCTAIFIAMGLSIKVNAKNAVSVMDQKSLDDVSSEEKGPIDDIDKVKGVRQIMAAGVIDENFASAIYDAFQKEGFYGDDTKTIREILGEYSKSIDASNRGIKSIQGIEWLRNTRFIELGNKYDALNPEIKNEISDLSPLSIEYINRINPSSDDVLKWFKNKSNLEIQLGGNPIKNYGKCVGGLQLTYGGRALPLIQSNNLTAIKSGKEKNWKVVKNIRLPELKKDGFDVTFSGKKQNGNQPLTRIEKSITTVNSDAEINYEELNKKNLQIDNIKHSGDLWATLGHEAKDAIDFFKYNSIGGGVDIRLDPDYISYSYETTFRTRIYTPVIAESIAKANIKVTKLITENKSGIKRVKGAKYYLYNANTNSRFSDKQYITDENGEFMIVDNLPSGDYYLLEFEAPNGFNLNKNKVKFSIFVDNNGVRVTGGDKNLNVNAGNIQEDVDVVYIDRYSNDVEVKIEEIPDAVLDHVEMSYIDRETQKEKEVEITQSFLSAQEASAWLSNWINVNKGNAENIGSIDGEVKIKVYYTYTKKLITSDSRSVTNVDFNKKGSYRDDDKNIVSPLAGAKFKLVCTHKHDENCKSKDGKYSNCSDAHSDYTDFITERGCNWSSEAISNKEGKVLFTNINSGVYELTETKVPEGYKEPKTSWTVIVDAANDKFTIEEDNVINDCKLEWNQMDGFTIINEKRFQPVIPDEPTIPNTPDKPIYEETVKQNTPKTEQKIKFNKNAKTGDYSDMSFWSLAALISVITILIIVTQKSRNAKNN</sequence>
<organism evidence="3 4">
    <name type="scientific">Clostridium innocuum</name>
    <dbReference type="NCBI Taxonomy" id="1522"/>
    <lineage>
        <taxon>Bacteria</taxon>
        <taxon>Bacillati</taxon>
        <taxon>Bacillota</taxon>
        <taxon>Clostridia</taxon>
        <taxon>Eubacteriales</taxon>
        <taxon>Clostridiaceae</taxon>
        <taxon>Clostridium</taxon>
    </lineage>
</organism>
<keyword evidence="1" id="KW-0472">Membrane</keyword>
<dbReference type="InterPro" id="IPR041033">
    <property type="entry name" value="SpaA_PFL_dom_1"/>
</dbReference>
<gene>
    <name evidence="3" type="ORF">G4D54_06265</name>
</gene>
<dbReference type="GeneID" id="61925124"/>
<feature type="domain" description="SpaA-like prealbumin fold" evidence="2">
    <location>
        <begin position="567"/>
        <end position="673"/>
    </location>
</feature>
<dbReference type="AlphaFoldDB" id="A0AAP9MDC3"/>
<feature type="domain" description="SpaA-like prealbumin fold" evidence="2">
    <location>
        <begin position="356"/>
        <end position="437"/>
    </location>
</feature>
<dbReference type="RefSeq" id="WP_002608202.1">
    <property type="nucleotide sequence ID" value="NZ_BAAACC010000022.1"/>
</dbReference>
<dbReference type="Pfam" id="PF17802">
    <property type="entry name" value="SpaA"/>
    <property type="match status" value="2"/>
</dbReference>
<evidence type="ECO:0000313" key="4">
    <source>
        <dbReference type="Proteomes" id="UP000503330"/>
    </source>
</evidence>
<dbReference type="Gene3D" id="2.60.40.10">
    <property type="entry name" value="Immunoglobulins"/>
    <property type="match status" value="2"/>
</dbReference>